<keyword evidence="2" id="KW-1185">Reference proteome</keyword>
<evidence type="ECO:0000313" key="1">
    <source>
        <dbReference type="EMBL" id="KAJ7011516.1"/>
    </source>
</evidence>
<organism evidence="1 2">
    <name type="scientific">Populus alba x Populus x berolinensis</name>
    <dbReference type="NCBI Taxonomy" id="444605"/>
    <lineage>
        <taxon>Eukaryota</taxon>
        <taxon>Viridiplantae</taxon>
        <taxon>Streptophyta</taxon>
        <taxon>Embryophyta</taxon>
        <taxon>Tracheophyta</taxon>
        <taxon>Spermatophyta</taxon>
        <taxon>Magnoliopsida</taxon>
        <taxon>eudicotyledons</taxon>
        <taxon>Gunneridae</taxon>
        <taxon>Pentapetalae</taxon>
        <taxon>rosids</taxon>
        <taxon>fabids</taxon>
        <taxon>Malpighiales</taxon>
        <taxon>Salicaceae</taxon>
        <taxon>Saliceae</taxon>
        <taxon>Populus</taxon>
    </lineage>
</organism>
<dbReference type="Proteomes" id="UP001164929">
    <property type="component" value="Chromosome 1"/>
</dbReference>
<gene>
    <name evidence="1" type="ORF">NC653_001831</name>
</gene>
<dbReference type="AlphaFoldDB" id="A0AAD6RN22"/>
<sequence length="109" mass="12413">MNTCLKAVCFICCMEEHRMLNSIGLSVSRLFKESPGDWAIFIQNLLPLPCLMAISNQAMSFLAMITSHCFQNLDMVPWSALQCWLKHCLGIKPQKQRNMVYHLCATCTV</sequence>
<comment type="caution">
    <text evidence="1">The sequence shown here is derived from an EMBL/GenBank/DDBJ whole genome shotgun (WGS) entry which is preliminary data.</text>
</comment>
<dbReference type="EMBL" id="JAQIZT010000001">
    <property type="protein sequence ID" value="KAJ7011516.1"/>
    <property type="molecule type" value="Genomic_DNA"/>
</dbReference>
<reference evidence="1 2" key="1">
    <citation type="journal article" date="2023" name="Mol. Ecol. Resour.">
        <title>Chromosome-level genome assembly of a triploid poplar Populus alba 'Berolinensis'.</title>
        <authorList>
            <person name="Chen S."/>
            <person name="Yu Y."/>
            <person name="Wang X."/>
            <person name="Wang S."/>
            <person name="Zhang T."/>
            <person name="Zhou Y."/>
            <person name="He R."/>
            <person name="Meng N."/>
            <person name="Wang Y."/>
            <person name="Liu W."/>
            <person name="Liu Z."/>
            <person name="Liu J."/>
            <person name="Guo Q."/>
            <person name="Huang H."/>
            <person name="Sederoff R.R."/>
            <person name="Wang G."/>
            <person name="Qu G."/>
            <person name="Chen S."/>
        </authorList>
    </citation>
    <scope>NUCLEOTIDE SEQUENCE [LARGE SCALE GENOMIC DNA]</scope>
    <source>
        <strain evidence="1">SC-2020</strain>
    </source>
</reference>
<accession>A0AAD6RN22</accession>
<protein>
    <submittedName>
        <fullName evidence="1">Uncharacterized protein</fullName>
    </submittedName>
</protein>
<evidence type="ECO:0000313" key="2">
    <source>
        <dbReference type="Proteomes" id="UP001164929"/>
    </source>
</evidence>
<name>A0AAD6RN22_9ROSI</name>
<proteinExistence type="predicted"/>